<evidence type="ECO:0000256" key="1">
    <source>
        <dbReference type="ARBA" id="ARBA00004141"/>
    </source>
</evidence>
<comment type="subcellular location">
    <subcellularLocation>
        <location evidence="1">Membrane</location>
        <topology evidence="1">Multi-pass membrane protein</topology>
    </subcellularLocation>
</comment>
<dbReference type="GO" id="GO:0005524">
    <property type="term" value="F:ATP binding"/>
    <property type="evidence" value="ECO:0007669"/>
    <property type="project" value="InterPro"/>
</dbReference>
<keyword evidence="2" id="KW-0813">Transport</keyword>
<dbReference type="AlphaFoldDB" id="A0A1V6QHC0"/>
<dbReference type="PROSITE" id="PS50893">
    <property type="entry name" value="ABC_TRANSPORTER_2"/>
    <property type="match status" value="1"/>
</dbReference>
<evidence type="ECO:0000313" key="6">
    <source>
        <dbReference type="Proteomes" id="UP000191612"/>
    </source>
</evidence>
<evidence type="ECO:0000313" key="5">
    <source>
        <dbReference type="EMBL" id="OQD88621.1"/>
    </source>
</evidence>
<feature type="region of interest" description="Disordered" evidence="3">
    <location>
        <begin position="1"/>
        <end position="32"/>
    </location>
</feature>
<dbReference type="EMBL" id="MDYO01000069">
    <property type="protein sequence ID" value="OQD88621.1"/>
    <property type="molecule type" value="Genomic_DNA"/>
</dbReference>
<evidence type="ECO:0000256" key="3">
    <source>
        <dbReference type="SAM" id="MobiDB-lite"/>
    </source>
</evidence>
<dbReference type="GO" id="GO:0016020">
    <property type="term" value="C:membrane"/>
    <property type="evidence" value="ECO:0007669"/>
    <property type="project" value="UniProtKB-SubCell"/>
</dbReference>
<dbReference type="Proteomes" id="UP000191612">
    <property type="component" value="Unassembled WGS sequence"/>
</dbReference>
<dbReference type="InterPro" id="IPR003439">
    <property type="entry name" value="ABC_transporter-like_ATP-bd"/>
</dbReference>
<dbReference type="GO" id="GO:0016887">
    <property type="term" value="F:ATP hydrolysis activity"/>
    <property type="evidence" value="ECO:0007669"/>
    <property type="project" value="InterPro"/>
</dbReference>
<organism evidence="5 6">
    <name type="scientific">Penicillium solitum</name>
    <dbReference type="NCBI Taxonomy" id="60172"/>
    <lineage>
        <taxon>Eukaryota</taxon>
        <taxon>Fungi</taxon>
        <taxon>Dikarya</taxon>
        <taxon>Ascomycota</taxon>
        <taxon>Pezizomycotina</taxon>
        <taxon>Eurotiomycetes</taxon>
        <taxon>Eurotiomycetidae</taxon>
        <taxon>Eurotiales</taxon>
        <taxon>Aspergillaceae</taxon>
        <taxon>Penicillium</taxon>
    </lineage>
</organism>
<keyword evidence="6" id="KW-1185">Reference proteome</keyword>
<dbReference type="SUPFAM" id="SSF52540">
    <property type="entry name" value="P-loop containing nucleoside triphosphate hydrolases"/>
    <property type="match status" value="1"/>
</dbReference>
<protein>
    <recommendedName>
        <fullName evidence="4">ABC transporter domain-containing protein</fullName>
    </recommendedName>
</protein>
<evidence type="ECO:0000256" key="2">
    <source>
        <dbReference type="ARBA" id="ARBA00022448"/>
    </source>
</evidence>
<dbReference type="InterPro" id="IPR027417">
    <property type="entry name" value="P-loop_NTPase"/>
</dbReference>
<proteinExistence type="predicted"/>
<reference evidence="6" key="1">
    <citation type="journal article" date="2017" name="Nat. Microbiol.">
        <title>Global analysis of biosynthetic gene clusters reveals vast potential of secondary metabolite production in Penicillium species.</title>
        <authorList>
            <person name="Nielsen J.C."/>
            <person name="Grijseels S."/>
            <person name="Prigent S."/>
            <person name="Ji B."/>
            <person name="Dainat J."/>
            <person name="Nielsen K.F."/>
            <person name="Frisvad J.C."/>
            <person name="Workman M."/>
            <person name="Nielsen J."/>
        </authorList>
    </citation>
    <scope>NUCLEOTIDE SEQUENCE [LARGE SCALE GENOMIC DNA]</scope>
    <source>
        <strain evidence="6">IBT 29525</strain>
    </source>
</reference>
<accession>A0A1V6QHC0</accession>
<dbReference type="InterPro" id="IPR017871">
    <property type="entry name" value="ABC_transporter-like_CS"/>
</dbReference>
<feature type="domain" description="ABC transporter" evidence="4">
    <location>
        <begin position="47"/>
        <end position="295"/>
    </location>
</feature>
<dbReference type="PROSITE" id="PS00211">
    <property type="entry name" value="ABC_TRANSPORTER_1"/>
    <property type="match status" value="1"/>
</dbReference>
<dbReference type="PANTHER" id="PTHR19241">
    <property type="entry name" value="ATP-BINDING CASSETTE TRANSPORTER"/>
    <property type="match status" value="1"/>
</dbReference>
<gene>
    <name evidence="5" type="ORF">PENSOL_c069G07387</name>
</gene>
<dbReference type="Gene3D" id="3.40.50.300">
    <property type="entry name" value="P-loop containing nucleotide triphosphate hydrolases"/>
    <property type="match status" value="1"/>
</dbReference>
<evidence type="ECO:0000259" key="4">
    <source>
        <dbReference type="PROSITE" id="PS50893"/>
    </source>
</evidence>
<comment type="caution">
    <text evidence="5">The sequence shown here is derived from an EMBL/GenBank/DDBJ whole genome shotgun (WGS) entry which is preliminary data.</text>
</comment>
<dbReference type="Pfam" id="PF00005">
    <property type="entry name" value="ABC_tran"/>
    <property type="match status" value="1"/>
</dbReference>
<name>A0A1V6QHC0_9EURO</name>
<dbReference type="STRING" id="60172.A0A1V6QHC0"/>
<sequence>MSDSASSTIELGHEAVDHPHKRQSATLGSSDKSVEEKCSIKAVNENGKQVTVTWSGMSIHVPASEAVQGDTLWSDMLVLGRPGEGCLSLLKILSNDRDGFGKVDGSVHYANLDHNQAAKFRQQLMFNNEDDIHFLILTVDQTIKFALRNKTPAERPEGMSREGLVEKTRDEIRSSLGILHTKRTLVGNEFFRGVSGGERKRVSLAEVMADQSPVQCWDQSTRGLDASSALDFAKSLRSIADEQRKTIIASLYQAGNAIYDQFDKVMVIAAGQTIYYGPRHLARPYFEEMGFVCGRDGSTYYNSGNGYAVYTPPPAPAECHQEPDNYGK</sequence>